<proteinExistence type="predicted"/>
<evidence type="ECO:0000313" key="1">
    <source>
        <dbReference type="EMBL" id="RNM13586.1"/>
    </source>
</evidence>
<protein>
    <submittedName>
        <fullName evidence="1">Uncharacterized protein</fullName>
    </submittedName>
</protein>
<dbReference type="Pfam" id="PF18986">
    <property type="entry name" value="DUF5719"/>
    <property type="match status" value="1"/>
</dbReference>
<dbReference type="Proteomes" id="UP000279994">
    <property type="component" value="Unassembled WGS sequence"/>
</dbReference>
<name>A0A3N0GMY8_9ACTN</name>
<reference evidence="1 2" key="1">
    <citation type="submission" date="2018-11" db="EMBL/GenBank/DDBJ databases">
        <authorList>
            <person name="Li F."/>
        </authorList>
    </citation>
    <scope>NUCLEOTIDE SEQUENCE [LARGE SCALE GENOMIC DNA]</scope>
    <source>
        <strain evidence="1 2">Gsoil 818</strain>
    </source>
</reference>
<organism evidence="1 2">
    <name type="scientific">Nocardioides pocheonensis</name>
    <dbReference type="NCBI Taxonomy" id="661485"/>
    <lineage>
        <taxon>Bacteria</taxon>
        <taxon>Bacillati</taxon>
        <taxon>Actinomycetota</taxon>
        <taxon>Actinomycetes</taxon>
        <taxon>Propionibacteriales</taxon>
        <taxon>Nocardioidaceae</taxon>
        <taxon>Nocardioides</taxon>
    </lineage>
</organism>
<dbReference type="AlphaFoldDB" id="A0A3N0GMY8"/>
<dbReference type="InterPro" id="IPR043777">
    <property type="entry name" value="DUF5719"/>
</dbReference>
<comment type="caution">
    <text evidence="1">The sequence shown here is derived from an EMBL/GenBank/DDBJ whole genome shotgun (WGS) entry which is preliminary data.</text>
</comment>
<keyword evidence="2" id="KW-1185">Reference proteome</keyword>
<gene>
    <name evidence="1" type="ORF">EFL26_11300</name>
</gene>
<evidence type="ECO:0000313" key="2">
    <source>
        <dbReference type="Proteomes" id="UP000279994"/>
    </source>
</evidence>
<accession>A0A3N0GMY8</accession>
<sequence>MTDRPTSDGRTTVTALMLVALTAAVLTLAGTTPHGVGAPAQTYKRVDLEQRTFSCGGGIDGATAVQGDAGAKLAAPVPVGEQPRQFDIDHGAALSFAAQESRSKSWLAWGPCPEPRPRWWFVGAGAATVAHDTVLTISNPRPGQADVDIDVFGPNGPVAAPGLHGITVPSGATKVVDLARSAPAVGDLAVNVVATRGLVAITAADRFAPGVVGKAVQEWLPGQPLPSRALTIAGLPAKPERASLVVVNPRKVEAIVSVEVIGATGTFTPKDNATVTVPPGSVATVPVQSVFDGGPVALRITSPQPVTATVRAVAGGDVAFGTGSGPLQGATGFAVPQGSGQLVLSSAGDKSSVQVTAFDRSGKQLLDRSVTVAKASSVAIPLPAGTADVRLTAATPAVYAGFSVTDTAGVATAGVVPSIRSVLLPVVRPAW</sequence>
<dbReference type="EMBL" id="RJSF01000040">
    <property type="protein sequence ID" value="RNM13586.1"/>
    <property type="molecule type" value="Genomic_DNA"/>
</dbReference>